<name>A0A2K3KIV7_TRIPR</name>
<proteinExistence type="predicted"/>
<gene>
    <name evidence="2" type="ORF">L195_g062953</name>
</gene>
<feature type="compositionally biased region" description="Gly residues" evidence="1">
    <location>
        <begin position="1"/>
        <end position="10"/>
    </location>
</feature>
<dbReference type="Proteomes" id="UP000236291">
    <property type="component" value="Unassembled WGS sequence"/>
</dbReference>
<reference evidence="2 3" key="1">
    <citation type="journal article" date="2014" name="Am. J. Bot.">
        <title>Genome assembly and annotation for red clover (Trifolium pratense; Fabaceae).</title>
        <authorList>
            <person name="Istvanek J."/>
            <person name="Jaros M."/>
            <person name="Krenek A."/>
            <person name="Repkova J."/>
        </authorList>
    </citation>
    <scope>NUCLEOTIDE SEQUENCE [LARGE SCALE GENOMIC DNA]</scope>
    <source>
        <strain evidence="3">cv. Tatra</strain>
        <tissue evidence="2">Young leaves</tissue>
    </source>
</reference>
<dbReference type="AlphaFoldDB" id="A0A2K3KIV7"/>
<sequence>APTCGTGGHLGDSDDDVGGRGGRCRARDN</sequence>
<reference evidence="2 3" key="2">
    <citation type="journal article" date="2017" name="Front. Plant Sci.">
        <title>Gene Classification and Mining of Molecular Markers Useful in Red Clover (Trifolium pratense) Breeding.</title>
        <authorList>
            <person name="Istvanek J."/>
            <person name="Dluhosova J."/>
            <person name="Dluhos P."/>
            <person name="Patkova L."/>
            <person name="Nedelnik J."/>
            <person name="Repkova J."/>
        </authorList>
    </citation>
    <scope>NUCLEOTIDE SEQUENCE [LARGE SCALE GENOMIC DNA]</scope>
    <source>
        <strain evidence="3">cv. Tatra</strain>
        <tissue evidence="2">Young leaves</tissue>
    </source>
</reference>
<feature type="region of interest" description="Disordered" evidence="1">
    <location>
        <begin position="1"/>
        <end position="29"/>
    </location>
</feature>
<protein>
    <submittedName>
        <fullName evidence="2">Uncharacterized protein</fullName>
    </submittedName>
</protein>
<organism evidence="2 3">
    <name type="scientific">Trifolium pratense</name>
    <name type="common">Red clover</name>
    <dbReference type="NCBI Taxonomy" id="57577"/>
    <lineage>
        <taxon>Eukaryota</taxon>
        <taxon>Viridiplantae</taxon>
        <taxon>Streptophyta</taxon>
        <taxon>Embryophyta</taxon>
        <taxon>Tracheophyta</taxon>
        <taxon>Spermatophyta</taxon>
        <taxon>Magnoliopsida</taxon>
        <taxon>eudicotyledons</taxon>
        <taxon>Gunneridae</taxon>
        <taxon>Pentapetalae</taxon>
        <taxon>rosids</taxon>
        <taxon>fabids</taxon>
        <taxon>Fabales</taxon>
        <taxon>Fabaceae</taxon>
        <taxon>Papilionoideae</taxon>
        <taxon>50 kb inversion clade</taxon>
        <taxon>NPAAA clade</taxon>
        <taxon>Hologalegina</taxon>
        <taxon>IRL clade</taxon>
        <taxon>Trifolieae</taxon>
        <taxon>Trifolium</taxon>
    </lineage>
</organism>
<dbReference type="EMBL" id="ASHM01190375">
    <property type="protein sequence ID" value="PNX66217.1"/>
    <property type="molecule type" value="Genomic_DNA"/>
</dbReference>
<feature type="non-terminal residue" evidence="2">
    <location>
        <position position="1"/>
    </location>
</feature>
<evidence type="ECO:0000313" key="2">
    <source>
        <dbReference type="EMBL" id="PNX66217.1"/>
    </source>
</evidence>
<accession>A0A2K3KIV7</accession>
<evidence type="ECO:0000256" key="1">
    <source>
        <dbReference type="SAM" id="MobiDB-lite"/>
    </source>
</evidence>
<comment type="caution">
    <text evidence="2">The sequence shown here is derived from an EMBL/GenBank/DDBJ whole genome shotgun (WGS) entry which is preliminary data.</text>
</comment>
<evidence type="ECO:0000313" key="3">
    <source>
        <dbReference type="Proteomes" id="UP000236291"/>
    </source>
</evidence>